<evidence type="ECO:0008006" key="3">
    <source>
        <dbReference type="Google" id="ProtNLM"/>
    </source>
</evidence>
<name>A0ABU5PQR9_9BACL</name>
<evidence type="ECO:0000313" key="2">
    <source>
        <dbReference type="Proteomes" id="UP001292216"/>
    </source>
</evidence>
<keyword evidence="2" id="KW-1185">Reference proteome</keyword>
<sequence length="83" mass="9047">MRPVIGLDVSKGTSVLQAFTDRNKPYGNSITVETIRETAGSSHSKAWIQTKAEKIQEKIQALPSLSKSSKAQQTALLSMVEMV</sequence>
<evidence type="ECO:0000313" key="1">
    <source>
        <dbReference type="EMBL" id="MEA3572306.1"/>
    </source>
</evidence>
<organism evidence="1 2">
    <name type="scientific">Paenibacillus phoenicis</name>
    <dbReference type="NCBI Taxonomy" id="554117"/>
    <lineage>
        <taxon>Bacteria</taxon>
        <taxon>Bacillati</taxon>
        <taxon>Bacillota</taxon>
        <taxon>Bacilli</taxon>
        <taxon>Bacillales</taxon>
        <taxon>Paenibacillaceae</taxon>
        <taxon>Paenibacillus</taxon>
    </lineage>
</organism>
<comment type="caution">
    <text evidence="1">The sequence shown here is derived from an EMBL/GenBank/DDBJ whole genome shotgun (WGS) entry which is preliminary data.</text>
</comment>
<gene>
    <name evidence="1" type="ORF">U9M73_20475</name>
</gene>
<dbReference type="EMBL" id="JAYERP010000001">
    <property type="protein sequence ID" value="MEA3572306.1"/>
    <property type="molecule type" value="Genomic_DNA"/>
</dbReference>
<accession>A0ABU5PQR9</accession>
<proteinExistence type="predicted"/>
<protein>
    <recommendedName>
        <fullName evidence="3">Transposase IS111A/IS1328/IS1533 N-terminal domain-containing protein</fullName>
    </recommendedName>
</protein>
<dbReference type="RefSeq" id="WP_323079186.1">
    <property type="nucleotide sequence ID" value="NZ_CBCSKM010000004.1"/>
</dbReference>
<dbReference type="Proteomes" id="UP001292216">
    <property type="component" value="Unassembled WGS sequence"/>
</dbReference>
<reference evidence="1 2" key="1">
    <citation type="submission" date="2023-12" db="EMBL/GenBank/DDBJ databases">
        <title>Whole genome sequencing of Paenibacillus phoenicis isolated from the Phoenix Mars Lander spacecraft assembly facility.</title>
        <authorList>
            <person name="Garcia A."/>
            <person name="Venkateswaran K."/>
        </authorList>
    </citation>
    <scope>NUCLEOTIDE SEQUENCE [LARGE SCALE GENOMIC DNA]</scope>
    <source>
        <strain evidence="1 2">3PO2SA</strain>
    </source>
</reference>